<feature type="disulfide bond" evidence="1">
    <location>
        <begin position="60"/>
        <end position="94"/>
    </location>
</feature>
<dbReference type="AlphaFoldDB" id="A0A0N4ZRA9"/>
<evidence type="ECO:0000313" key="5">
    <source>
        <dbReference type="WBParaSite" id="PTRK_0001104400.1"/>
    </source>
</evidence>
<feature type="domain" description="ShKT" evidence="3">
    <location>
        <begin position="60"/>
        <end position="94"/>
    </location>
</feature>
<reference evidence="5" key="1">
    <citation type="submission" date="2017-02" db="UniProtKB">
        <authorList>
            <consortium name="WormBaseParasite"/>
        </authorList>
    </citation>
    <scope>IDENTIFICATION</scope>
</reference>
<name>A0A0N4ZRA9_PARTI</name>
<feature type="signal peptide" evidence="2">
    <location>
        <begin position="1"/>
        <end position="19"/>
    </location>
</feature>
<dbReference type="PANTHER" id="PTHR21724:SF109">
    <property type="entry name" value="SHKT DOMAIN-CONTAINING PROTEIN"/>
    <property type="match status" value="1"/>
</dbReference>
<dbReference type="PROSITE" id="PS51670">
    <property type="entry name" value="SHKT"/>
    <property type="match status" value="1"/>
</dbReference>
<organism evidence="4 5">
    <name type="scientific">Parastrongyloides trichosuri</name>
    <name type="common">Possum-specific nematode worm</name>
    <dbReference type="NCBI Taxonomy" id="131310"/>
    <lineage>
        <taxon>Eukaryota</taxon>
        <taxon>Metazoa</taxon>
        <taxon>Ecdysozoa</taxon>
        <taxon>Nematoda</taxon>
        <taxon>Chromadorea</taxon>
        <taxon>Rhabditida</taxon>
        <taxon>Tylenchina</taxon>
        <taxon>Panagrolaimomorpha</taxon>
        <taxon>Strongyloidoidea</taxon>
        <taxon>Strongyloididae</taxon>
        <taxon>Parastrongyloides</taxon>
    </lineage>
</organism>
<keyword evidence="4" id="KW-1185">Reference proteome</keyword>
<sequence length="129" mass="13894">MKLIISAFIITVLTNQVISDCQKMADSGYCTNPLYQKIMCQNCKKQCEKYCVIPVPDPSCTDHASNCSTMAALCNSPTYKPLMEKECPSTCRFCSGGSTTTSSFSSTTTQLSSTTTTSSSTTTTTTIKS</sequence>
<keyword evidence="1" id="KW-1015">Disulfide bond</keyword>
<dbReference type="Gene3D" id="1.10.10.1940">
    <property type="match status" value="2"/>
</dbReference>
<dbReference type="Pfam" id="PF01549">
    <property type="entry name" value="ShK"/>
    <property type="match status" value="2"/>
</dbReference>
<dbReference type="InterPro" id="IPR003582">
    <property type="entry name" value="ShKT_dom"/>
</dbReference>
<dbReference type="STRING" id="131310.A0A0N4ZRA9"/>
<accession>A0A0N4ZRA9</accession>
<keyword evidence="2" id="KW-0732">Signal</keyword>
<evidence type="ECO:0000256" key="1">
    <source>
        <dbReference type="PROSITE-ProRule" id="PRU01005"/>
    </source>
</evidence>
<evidence type="ECO:0000313" key="4">
    <source>
        <dbReference type="Proteomes" id="UP000038045"/>
    </source>
</evidence>
<dbReference type="PANTHER" id="PTHR21724">
    <property type="entry name" value="SHKT DOMAIN-CONTAINING PROTEIN"/>
    <property type="match status" value="1"/>
</dbReference>
<dbReference type="Proteomes" id="UP000038045">
    <property type="component" value="Unplaced"/>
</dbReference>
<evidence type="ECO:0000259" key="3">
    <source>
        <dbReference type="PROSITE" id="PS51670"/>
    </source>
</evidence>
<comment type="caution">
    <text evidence="1">Lacks conserved residue(s) required for the propagation of feature annotation.</text>
</comment>
<dbReference type="SMART" id="SM00254">
    <property type="entry name" value="ShKT"/>
    <property type="match status" value="2"/>
</dbReference>
<protein>
    <submittedName>
        <fullName evidence="5">ShKT domain-containing protein</fullName>
    </submittedName>
</protein>
<evidence type="ECO:0000256" key="2">
    <source>
        <dbReference type="SAM" id="SignalP"/>
    </source>
</evidence>
<proteinExistence type="predicted"/>
<feature type="chain" id="PRO_5005892154" evidence="2">
    <location>
        <begin position="20"/>
        <end position="129"/>
    </location>
</feature>
<dbReference type="WBParaSite" id="PTRK_0001104400.1">
    <property type="protein sequence ID" value="PTRK_0001104400.1"/>
    <property type="gene ID" value="PTRK_0001104400"/>
</dbReference>